<protein>
    <submittedName>
        <fullName evidence="1">DUF4437 domain-containing protein</fullName>
    </submittedName>
</protein>
<dbReference type="AlphaFoldDB" id="A0AAU3ICP4"/>
<dbReference type="InterPro" id="IPR014710">
    <property type="entry name" value="RmlC-like_jellyroll"/>
</dbReference>
<dbReference type="InterPro" id="IPR011051">
    <property type="entry name" value="RmlC_Cupin_sf"/>
</dbReference>
<gene>
    <name evidence="1" type="ORF">OG699_42675</name>
</gene>
<name>A0AAU3ICP4_9ACTN</name>
<dbReference type="Pfam" id="PF14499">
    <property type="entry name" value="DUF4437"/>
    <property type="match status" value="1"/>
</dbReference>
<reference evidence="1" key="1">
    <citation type="submission" date="2022-10" db="EMBL/GenBank/DDBJ databases">
        <title>The complete genomes of actinobacterial strains from the NBC collection.</title>
        <authorList>
            <person name="Joergensen T.S."/>
            <person name="Alvarez Arevalo M."/>
            <person name="Sterndorff E.B."/>
            <person name="Faurdal D."/>
            <person name="Vuksanovic O."/>
            <person name="Mourched A.-S."/>
            <person name="Charusanti P."/>
            <person name="Shaw S."/>
            <person name="Blin K."/>
            <person name="Weber T."/>
        </authorList>
    </citation>
    <scope>NUCLEOTIDE SEQUENCE</scope>
    <source>
        <strain evidence="1">NBC_01393</strain>
    </source>
</reference>
<dbReference type="SUPFAM" id="SSF51182">
    <property type="entry name" value="RmlC-like cupins"/>
    <property type="match status" value="2"/>
</dbReference>
<dbReference type="Gene3D" id="2.60.120.10">
    <property type="entry name" value="Jelly Rolls"/>
    <property type="match status" value="1"/>
</dbReference>
<proteinExistence type="predicted"/>
<evidence type="ECO:0000313" key="1">
    <source>
        <dbReference type="EMBL" id="WTZ14082.1"/>
    </source>
</evidence>
<sequence length="280" mass="31575">MRPHVELIHEDDYVWHPAELPHTVGEVRERRLSSDEEDGSAALSLAFDSAAHRPAGVPSADTEFFVLEGRLRHGATDLGPGGYLHVPKGVPMRELSAEAGSRVLHWREYGPSDFEPGGARWPDASGDVTEWDSAAMEWVTAPTNGPLTPLYIKLLHRDEKTGFYTRLVLAPKGWTDHRLAHHPCYEEFYTLSGRMAYNFGDIDPGTYCFRPAFVKHGHFVAEEDTTWIIRSDGELINWYTTDEWIKWGGDAENYEPHHAPVPSTLPIRSRSRGAWDNDGM</sequence>
<dbReference type="EMBL" id="CP109546">
    <property type="protein sequence ID" value="WTZ14082.1"/>
    <property type="molecule type" value="Genomic_DNA"/>
</dbReference>
<organism evidence="1">
    <name type="scientific">Streptomyces sp. NBC_01393</name>
    <dbReference type="NCBI Taxonomy" id="2903851"/>
    <lineage>
        <taxon>Bacteria</taxon>
        <taxon>Bacillati</taxon>
        <taxon>Actinomycetota</taxon>
        <taxon>Actinomycetes</taxon>
        <taxon>Kitasatosporales</taxon>
        <taxon>Streptomycetaceae</taxon>
        <taxon>Streptomyces</taxon>
    </lineage>
</organism>
<accession>A0AAU3ICP4</accession>
<dbReference type="InterPro" id="IPR028013">
    <property type="entry name" value="DUF4437"/>
</dbReference>